<proteinExistence type="predicted"/>
<reference evidence="7" key="1">
    <citation type="submission" date="2021-03" db="EMBL/GenBank/DDBJ databases">
        <title>Comparative genomics and phylogenomic investigation of the class Geoglossomycetes provide insights into ecological specialization and systematics.</title>
        <authorList>
            <person name="Melie T."/>
            <person name="Pirro S."/>
            <person name="Miller A.N."/>
            <person name="Quandt A."/>
        </authorList>
    </citation>
    <scope>NUCLEOTIDE SEQUENCE</scope>
    <source>
        <strain evidence="7">GBOQ0MN5Z8</strain>
    </source>
</reference>
<dbReference type="EMBL" id="JAGHQL010000212">
    <property type="protein sequence ID" value="KAH0536349.1"/>
    <property type="molecule type" value="Genomic_DNA"/>
</dbReference>
<feature type="active site" description="Proton acceptor" evidence="3">
    <location>
        <position position="186"/>
    </location>
</feature>
<name>A0A9P8KUM4_9PEZI</name>
<dbReference type="Gene3D" id="3.10.490.10">
    <property type="entry name" value="Gamma-glutamyl cyclotransferase-like"/>
    <property type="match status" value="1"/>
</dbReference>
<dbReference type="PANTHER" id="PTHR12935">
    <property type="entry name" value="GAMMA-GLUTAMYLCYCLOTRANSFERASE"/>
    <property type="match status" value="1"/>
</dbReference>
<evidence type="ECO:0000313" key="7">
    <source>
        <dbReference type="EMBL" id="KAH0536349.1"/>
    </source>
</evidence>
<dbReference type="OrthoDB" id="2017317at2759"/>
<evidence type="ECO:0000256" key="3">
    <source>
        <dbReference type="PIRSR" id="PIRSR617939-1"/>
    </source>
</evidence>
<keyword evidence="6" id="KW-0812">Transmembrane</keyword>
<evidence type="ECO:0000256" key="2">
    <source>
        <dbReference type="ARBA" id="ARBA00023239"/>
    </source>
</evidence>
<evidence type="ECO:0000256" key="4">
    <source>
        <dbReference type="PIRSR" id="PIRSR617939-2"/>
    </source>
</evidence>
<dbReference type="InterPro" id="IPR017939">
    <property type="entry name" value="G-Glutamylcylcotransferase"/>
</dbReference>
<feature type="region of interest" description="Disordered" evidence="5">
    <location>
        <begin position="135"/>
        <end position="160"/>
    </location>
</feature>
<dbReference type="AlphaFoldDB" id="A0A9P8KUM4"/>
<evidence type="ECO:0000256" key="6">
    <source>
        <dbReference type="SAM" id="Phobius"/>
    </source>
</evidence>
<comment type="caution">
    <text evidence="7">The sequence shown here is derived from an EMBL/GenBank/DDBJ whole genome shotgun (WGS) entry which is preliminary data.</text>
</comment>
<dbReference type="GO" id="GO:0003839">
    <property type="term" value="F:gamma-glutamylcyclotransferase activity"/>
    <property type="evidence" value="ECO:0007669"/>
    <property type="project" value="UniProtKB-EC"/>
</dbReference>
<keyword evidence="6" id="KW-0472">Membrane</keyword>
<keyword evidence="2" id="KW-0456">Lyase</keyword>
<keyword evidence="8" id="KW-1185">Reference proteome</keyword>
<sequence length="371" mass="42112">MSQTHILPGDTPGHRAVQGTTNVSPATTRAIETQNQHLPAISDEKRSRSVGEEAFTESFVDDIANQETAEHDTVLYLAYGSNLCEAKFRDVRGIKPLAQLNVLVPELVLMFDLPGIPYTEPCFANVQYRDQKRTRHSNVQSGLGEKLLSNNEGRPPKYHKDRWKKGLVGVVYEVTKKDYATIIVTEGGGSAYKDVVVTCYPLPEGNAVPENPQTSPFQAHTLFSPRPSEPPPGKTAPKRAGRAHRPDPSYAQPSARYLRLLTDGADEHDLPEEYRLYLRDIRPYTVTTNRQRFGQFLFMSVWIPVVYVLIFMQRIFGDKRGRSPKWLIEASRTLFNRMWASYDGFFKDLFGDGERTMEPDEQLIFPYNNRA</sequence>
<evidence type="ECO:0000313" key="8">
    <source>
        <dbReference type="Proteomes" id="UP000698800"/>
    </source>
</evidence>
<organism evidence="7 8">
    <name type="scientific">Glutinoglossum americanum</name>
    <dbReference type="NCBI Taxonomy" id="1670608"/>
    <lineage>
        <taxon>Eukaryota</taxon>
        <taxon>Fungi</taxon>
        <taxon>Dikarya</taxon>
        <taxon>Ascomycota</taxon>
        <taxon>Pezizomycotina</taxon>
        <taxon>Geoglossomycetes</taxon>
        <taxon>Geoglossales</taxon>
        <taxon>Geoglossaceae</taxon>
        <taxon>Glutinoglossum</taxon>
    </lineage>
</organism>
<evidence type="ECO:0000256" key="1">
    <source>
        <dbReference type="ARBA" id="ARBA00012346"/>
    </source>
</evidence>
<gene>
    <name evidence="7" type="ORF">FGG08_006775</name>
</gene>
<evidence type="ECO:0000256" key="5">
    <source>
        <dbReference type="SAM" id="MobiDB-lite"/>
    </source>
</evidence>
<feature type="binding site" evidence="4">
    <location>
        <position position="257"/>
    </location>
    <ligand>
        <name>substrate</name>
    </ligand>
</feature>
<feature type="region of interest" description="Disordered" evidence="5">
    <location>
        <begin position="207"/>
        <end position="251"/>
    </location>
</feature>
<accession>A0A9P8KUM4</accession>
<feature type="binding site" evidence="4">
    <location>
        <begin position="76"/>
        <end position="81"/>
    </location>
    <ligand>
        <name>substrate</name>
    </ligand>
</feature>
<keyword evidence="6" id="KW-1133">Transmembrane helix</keyword>
<protein>
    <recommendedName>
        <fullName evidence="1">gamma-glutamylcyclotransferase</fullName>
        <ecNumber evidence="1">4.3.2.9</ecNumber>
    </recommendedName>
</protein>
<dbReference type="PANTHER" id="PTHR12935:SF0">
    <property type="entry name" value="GAMMA-GLUTAMYLCYCLOTRANSFERASE"/>
    <property type="match status" value="1"/>
</dbReference>
<feature type="region of interest" description="Disordered" evidence="5">
    <location>
        <begin position="1"/>
        <end position="21"/>
    </location>
</feature>
<dbReference type="Proteomes" id="UP000698800">
    <property type="component" value="Unassembled WGS sequence"/>
</dbReference>
<dbReference type="EC" id="4.3.2.9" evidence="1"/>
<feature type="transmembrane region" description="Helical" evidence="6">
    <location>
        <begin position="293"/>
        <end position="312"/>
    </location>
</feature>